<keyword evidence="2" id="KW-0732">Signal</keyword>
<dbReference type="PANTHER" id="PTHR11360:SF303">
    <property type="entry name" value="MAJOR FACILITATOR SUPERFAMILY (MFS) PROFILE DOMAIN-CONTAINING PROTEIN"/>
    <property type="match status" value="1"/>
</dbReference>
<organism>
    <name type="scientific">Ixodes scapularis</name>
    <name type="common">Black-legged tick</name>
    <name type="synonym">Deer tick</name>
    <dbReference type="NCBI Taxonomy" id="6945"/>
    <lineage>
        <taxon>Eukaryota</taxon>
        <taxon>Metazoa</taxon>
        <taxon>Ecdysozoa</taxon>
        <taxon>Arthropoda</taxon>
        <taxon>Chelicerata</taxon>
        <taxon>Arachnida</taxon>
        <taxon>Acari</taxon>
        <taxon>Parasitiformes</taxon>
        <taxon>Ixodida</taxon>
        <taxon>Ixodoidea</taxon>
        <taxon>Ixodidae</taxon>
        <taxon>Ixodinae</taxon>
        <taxon>Ixodes</taxon>
    </lineage>
</organism>
<feature type="non-terminal residue" evidence="3">
    <location>
        <position position="101"/>
    </location>
</feature>
<dbReference type="InterPro" id="IPR036259">
    <property type="entry name" value="MFS_trans_sf"/>
</dbReference>
<gene>
    <name evidence="3" type="ORF">IscW_ISCW015883</name>
</gene>
<reference evidence="3" key="1">
    <citation type="submission" date="2008-03" db="EMBL/GenBank/DDBJ databases">
        <title>Annotation of Ixodes scapularis.</title>
        <authorList>
            <consortium name="Ixodes scapularis Genome Project Consortium"/>
            <person name="Caler E."/>
            <person name="Hannick L.I."/>
            <person name="Bidwell S."/>
            <person name="Joardar V."/>
            <person name="Thiagarajan M."/>
            <person name="Amedeo P."/>
            <person name="Galinsky K.J."/>
            <person name="Schobel S."/>
            <person name="Inman J."/>
            <person name="Hostetler J."/>
            <person name="Miller J."/>
            <person name="Hammond M."/>
            <person name="Megy K."/>
            <person name="Lawson D."/>
            <person name="Kodira C."/>
            <person name="Sutton G."/>
            <person name="Meyer J."/>
            <person name="Hill C.A."/>
            <person name="Birren B."/>
            <person name="Nene V."/>
            <person name="Collins F."/>
            <person name="Alarcon-Chaidez F."/>
            <person name="Wikel S."/>
            <person name="Strausberg R."/>
        </authorList>
    </citation>
    <scope>NUCLEOTIDE SEQUENCE [LARGE SCALE GENOMIC DNA]</scope>
    <source>
        <strain evidence="3">Wikel colony</strain>
    </source>
</reference>
<dbReference type="VEuPathDB" id="VectorBase:ISCI000513"/>
<keyword evidence="1" id="KW-0472">Membrane</keyword>
<keyword evidence="1" id="KW-1133">Transmembrane helix</keyword>
<dbReference type="PANTHER" id="PTHR11360">
    <property type="entry name" value="MONOCARBOXYLATE TRANSPORTER"/>
    <property type="match status" value="1"/>
</dbReference>
<feature type="signal peptide" evidence="2">
    <location>
        <begin position="1"/>
        <end position="19"/>
    </location>
</feature>
<evidence type="ECO:0000313" key="3">
    <source>
        <dbReference type="EMBL" id="EEC01961.1"/>
    </source>
</evidence>
<dbReference type="SUPFAM" id="SSF103473">
    <property type="entry name" value="MFS general substrate transporter"/>
    <property type="match status" value="1"/>
</dbReference>
<dbReference type="PaxDb" id="6945-B7P5T9"/>
<sequence length="101" mass="10876">WHVAALGFLTAFLVSTTMSNSGFFYVGFMEEFGVNRESATWPRSVASALCLSSGFLVAPLQPKVSLFTIFLMGGLFAWVGVVASAFVPNMAWMTVTLGVIN</sequence>
<feature type="transmembrane region" description="Helical" evidence="1">
    <location>
        <begin position="43"/>
        <end position="60"/>
    </location>
</feature>
<name>B7P5T9_IXOSC</name>
<feature type="chain" id="PRO_5002858616" evidence="2">
    <location>
        <begin position="20"/>
        <end position="101"/>
    </location>
</feature>
<dbReference type="VEuPathDB" id="VectorBase:ISCW015883"/>
<proteinExistence type="predicted"/>
<evidence type="ECO:0000256" key="2">
    <source>
        <dbReference type="SAM" id="SignalP"/>
    </source>
</evidence>
<keyword evidence="1" id="KW-0812">Transmembrane</keyword>
<protein>
    <submittedName>
        <fullName evidence="3">Monocarboxylate transporter, putative</fullName>
    </submittedName>
</protein>
<dbReference type="InterPro" id="IPR050327">
    <property type="entry name" value="Proton-linked_MCT"/>
</dbReference>
<accession>B7P5T9</accession>
<evidence type="ECO:0000256" key="1">
    <source>
        <dbReference type="SAM" id="Phobius"/>
    </source>
</evidence>
<dbReference type="EMBL" id="DS642473">
    <property type="protein sequence ID" value="EEC01961.1"/>
    <property type="molecule type" value="Genomic_DNA"/>
</dbReference>
<dbReference type="AlphaFoldDB" id="B7P5T9"/>
<dbReference type="PhylomeDB" id="B7P5T9"/>
<feature type="transmembrane region" description="Helical" evidence="1">
    <location>
        <begin position="67"/>
        <end position="87"/>
    </location>
</feature>
<feature type="non-terminal residue" evidence="3">
    <location>
        <position position="1"/>
    </location>
</feature>